<dbReference type="Pfam" id="PF03358">
    <property type="entry name" value="FMN_red"/>
    <property type="match status" value="1"/>
</dbReference>
<dbReference type="GO" id="GO:0016491">
    <property type="term" value="F:oxidoreductase activity"/>
    <property type="evidence" value="ECO:0007669"/>
    <property type="project" value="InterPro"/>
</dbReference>
<evidence type="ECO:0000259" key="3">
    <source>
        <dbReference type="Pfam" id="PF03358"/>
    </source>
</evidence>
<dbReference type="InterPro" id="IPR051796">
    <property type="entry name" value="ISF_SsuE-like"/>
</dbReference>
<keyword evidence="5" id="KW-1185">Reference proteome</keyword>
<evidence type="ECO:0000256" key="1">
    <source>
        <dbReference type="ARBA" id="ARBA00022630"/>
    </source>
</evidence>
<accession>A0A833HPD7</accession>
<feature type="domain" description="NADPH-dependent FMN reductase-like" evidence="3">
    <location>
        <begin position="160"/>
        <end position="315"/>
    </location>
</feature>
<dbReference type="PANTHER" id="PTHR43278">
    <property type="entry name" value="NAD(P)H-DEPENDENT FMN-CONTAINING OXIDOREDUCTASE YWQN-RELATED"/>
    <property type="match status" value="1"/>
</dbReference>
<keyword evidence="1" id="KW-0285">Flavoprotein</keyword>
<sequence length="345" mass="38736">MLYVIKSPKLSQQLKNMMERALEGIDYKIIDSTHKLEDLKNKKILFVVQLDNIGACLPIMEILSTLASEEEPLKGSTAGILIQSNSQLYTKSAASHIVFIANSLGCSFIGHPMVEATDDLRNFLTWQKVMDSSLEEISLERSKTLTERLLSEKVLPIENPKLVAIHSSFRKTSNTLRLWSMTAEHLKDYKIQELHVENGSVYDCYGCPYKTCKAYGLNDSCYYGGVMIEEIIPTIEGADGIIWICPNYNDSLSSNLLAVINRLTSLYRKISFNEKRLHSIIVSGNSGSDSLARQLIDALNINKGFYLPANFSLMETGNDKGAIERLPGIEGRAKKFAERIKESYF</sequence>
<protein>
    <submittedName>
        <fullName evidence="4">NAD(P)H-dependent oxidoreductase</fullName>
    </submittedName>
</protein>
<dbReference type="AlphaFoldDB" id="A0A833HPD7"/>
<dbReference type="Proteomes" id="UP000465601">
    <property type="component" value="Unassembled WGS sequence"/>
</dbReference>
<reference evidence="4 5" key="1">
    <citation type="submission" date="2019-10" db="EMBL/GenBank/DDBJ databases">
        <title>Alkaliphilus serpentinus sp. nov. and Alkaliphilus pronyensis sp. nov., two novel anaerobic alkaliphilic species isolated from the serpentinized-hosted hydrothermal field of the Prony Bay (New Caledonia).</title>
        <authorList>
            <person name="Postec A."/>
        </authorList>
    </citation>
    <scope>NUCLEOTIDE SEQUENCE [LARGE SCALE GENOMIC DNA]</scope>
    <source>
        <strain evidence="4 5">LacT</strain>
    </source>
</reference>
<gene>
    <name evidence="4" type="ORF">F8153_06805</name>
</gene>
<organism evidence="4 5">
    <name type="scientific">Alkaliphilus serpentinus</name>
    <dbReference type="NCBI Taxonomy" id="1482731"/>
    <lineage>
        <taxon>Bacteria</taxon>
        <taxon>Bacillati</taxon>
        <taxon>Bacillota</taxon>
        <taxon>Clostridia</taxon>
        <taxon>Peptostreptococcales</taxon>
        <taxon>Natronincolaceae</taxon>
        <taxon>Alkaliphilus</taxon>
    </lineage>
</organism>
<comment type="caution">
    <text evidence="4">The sequence shown here is derived from an EMBL/GenBank/DDBJ whole genome shotgun (WGS) entry which is preliminary data.</text>
</comment>
<dbReference type="RefSeq" id="WP_151865625.1">
    <property type="nucleotide sequence ID" value="NZ_WBZB01000017.1"/>
</dbReference>
<dbReference type="InterPro" id="IPR029039">
    <property type="entry name" value="Flavoprotein-like_sf"/>
</dbReference>
<dbReference type="PANTHER" id="PTHR43278:SF4">
    <property type="entry name" value="NAD(P)H-DEPENDENT FMN-CONTAINING OXIDOREDUCTASE YWQN-RELATED"/>
    <property type="match status" value="1"/>
</dbReference>
<evidence type="ECO:0000313" key="4">
    <source>
        <dbReference type="EMBL" id="KAB3530552.1"/>
    </source>
</evidence>
<name>A0A833HPD7_9FIRM</name>
<keyword evidence="2" id="KW-0288">FMN</keyword>
<proteinExistence type="predicted"/>
<dbReference type="SUPFAM" id="SSF52218">
    <property type="entry name" value="Flavoproteins"/>
    <property type="match status" value="1"/>
</dbReference>
<dbReference type="InterPro" id="IPR005025">
    <property type="entry name" value="FMN_Rdtase-like_dom"/>
</dbReference>
<dbReference type="OrthoDB" id="1705236at2"/>
<dbReference type="Gene3D" id="3.40.50.360">
    <property type="match status" value="1"/>
</dbReference>
<evidence type="ECO:0000313" key="5">
    <source>
        <dbReference type="Proteomes" id="UP000465601"/>
    </source>
</evidence>
<dbReference type="EMBL" id="WBZB01000017">
    <property type="protein sequence ID" value="KAB3530552.1"/>
    <property type="molecule type" value="Genomic_DNA"/>
</dbReference>
<evidence type="ECO:0000256" key="2">
    <source>
        <dbReference type="ARBA" id="ARBA00022643"/>
    </source>
</evidence>